<feature type="region of interest" description="Disordered" evidence="1">
    <location>
        <begin position="277"/>
        <end position="312"/>
    </location>
</feature>
<dbReference type="KEGG" id="cci:CC1G_09253"/>
<dbReference type="HOGENOM" id="CLU_891408_0_0_1"/>
<reference evidence="2 3" key="1">
    <citation type="journal article" date="2010" name="Proc. Natl. Acad. Sci. U.S.A.">
        <title>Insights into evolution of multicellular fungi from the assembled chromosomes of the mushroom Coprinopsis cinerea (Coprinus cinereus).</title>
        <authorList>
            <person name="Stajich J.E."/>
            <person name="Wilke S.K."/>
            <person name="Ahren D."/>
            <person name="Au C.H."/>
            <person name="Birren B.W."/>
            <person name="Borodovsky M."/>
            <person name="Burns C."/>
            <person name="Canback B."/>
            <person name="Casselton L.A."/>
            <person name="Cheng C.K."/>
            <person name="Deng J."/>
            <person name="Dietrich F.S."/>
            <person name="Fargo D.C."/>
            <person name="Farman M.L."/>
            <person name="Gathman A.C."/>
            <person name="Goldberg J."/>
            <person name="Guigo R."/>
            <person name="Hoegger P.J."/>
            <person name="Hooker J.B."/>
            <person name="Huggins A."/>
            <person name="James T.Y."/>
            <person name="Kamada T."/>
            <person name="Kilaru S."/>
            <person name="Kodira C."/>
            <person name="Kues U."/>
            <person name="Kupfer D."/>
            <person name="Kwan H.S."/>
            <person name="Lomsadze A."/>
            <person name="Li W."/>
            <person name="Lilly W.W."/>
            <person name="Ma L.J."/>
            <person name="Mackey A.J."/>
            <person name="Manning G."/>
            <person name="Martin F."/>
            <person name="Muraguchi H."/>
            <person name="Natvig D.O."/>
            <person name="Palmerini H."/>
            <person name="Ramesh M.A."/>
            <person name="Rehmeyer C.J."/>
            <person name="Roe B.A."/>
            <person name="Shenoy N."/>
            <person name="Stanke M."/>
            <person name="Ter-Hovhannisyan V."/>
            <person name="Tunlid A."/>
            <person name="Velagapudi R."/>
            <person name="Vision T.J."/>
            <person name="Zeng Q."/>
            <person name="Zolan M.E."/>
            <person name="Pukkila P.J."/>
        </authorList>
    </citation>
    <scope>NUCLEOTIDE SEQUENCE [LARGE SCALE GENOMIC DNA]</scope>
    <source>
        <strain evidence="3">Okayama-7 / 130 / ATCC MYA-4618 / FGSC 9003</strain>
    </source>
</reference>
<protein>
    <submittedName>
        <fullName evidence="2">Uncharacterized protein</fullName>
    </submittedName>
</protein>
<dbReference type="EMBL" id="AACS02000011">
    <property type="protein sequence ID" value="EAU82991.2"/>
    <property type="molecule type" value="Genomic_DNA"/>
</dbReference>
<evidence type="ECO:0000313" key="3">
    <source>
        <dbReference type="Proteomes" id="UP000001861"/>
    </source>
</evidence>
<dbReference type="VEuPathDB" id="FungiDB:CC1G_09253"/>
<evidence type="ECO:0000256" key="1">
    <source>
        <dbReference type="SAM" id="MobiDB-lite"/>
    </source>
</evidence>
<dbReference type="AlphaFoldDB" id="A8P550"/>
<dbReference type="InParanoid" id="A8P550"/>
<dbReference type="GeneID" id="6015471"/>
<feature type="compositionally biased region" description="Acidic residues" evidence="1">
    <location>
        <begin position="175"/>
        <end position="185"/>
    </location>
</feature>
<name>A8P550_COPC7</name>
<sequence>MYEQRKWALLPETHIIERFLTPNKVRTLCREEFANVNVCVGSPSSNTNCGHLVNVHRDFKKEPTYNYTFLPLTKDLEQIGIHRQTCDSPPAFTTHTYPFDTLPTLKSHIHPKFAITHLGAALRDLAHSSLERYLKLKEQHPILYTIRMLCWRWSILPDRAVEDPTYVVPQASSALDEDGEEDDLPNSESGDSVETVPRRVEYVFEEDEKRELRRREERSAARRAAQLRKRRLSIDDTYPDECPARGEGPVRTVEGGVLKHSKVDADGWTPDTISAWAQRCTGGPEDHSIPTSPPILRPRLENMESSGAPATS</sequence>
<dbReference type="Proteomes" id="UP000001861">
    <property type="component" value="Unassembled WGS sequence"/>
</dbReference>
<dbReference type="RefSeq" id="XP_001838876.2">
    <property type="nucleotide sequence ID" value="XM_001838824.2"/>
</dbReference>
<feature type="compositionally biased region" description="Polar residues" evidence="1">
    <location>
        <begin position="303"/>
        <end position="312"/>
    </location>
</feature>
<feature type="region of interest" description="Disordered" evidence="1">
    <location>
        <begin position="172"/>
        <end position="194"/>
    </location>
</feature>
<comment type="caution">
    <text evidence="2">The sequence shown here is derived from an EMBL/GenBank/DDBJ whole genome shotgun (WGS) entry which is preliminary data.</text>
</comment>
<organism evidence="2 3">
    <name type="scientific">Coprinopsis cinerea (strain Okayama-7 / 130 / ATCC MYA-4618 / FGSC 9003)</name>
    <name type="common">Inky cap fungus</name>
    <name type="synonym">Hormographiella aspergillata</name>
    <dbReference type="NCBI Taxonomy" id="240176"/>
    <lineage>
        <taxon>Eukaryota</taxon>
        <taxon>Fungi</taxon>
        <taxon>Dikarya</taxon>
        <taxon>Basidiomycota</taxon>
        <taxon>Agaricomycotina</taxon>
        <taxon>Agaricomycetes</taxon>
        <taxon>Agaricomycetidae</taxon>
        <taxon>Agaricales</taxon>
        <taxon>Agaricineae</taxon>
        <taxon>Psathyrellaceae</taxon>
        <taxon>Coprinopsis</taxon>
    </lineage>
</organism>
<gene>
    <name evidence="2" type="ORF">CC1G_09253</name>
</gene>
<dbReference type="OrthoDB" id="3133596at2759"/>
<evidence type="ECO:0000313" key="2">
    <source>
        <dbReference type="EMBL" id="EAU82991.2"/>
    </source>
</evidence>
<keyword evidence="3" id="KW-1185">Reference proteome</keyword>
<proteinExistence type="predicted"/>
<accession>A8P550</accession>
<dbReference type="STRING" id="240176.A8P550"/>